<evidence type="ECO:0000313" key="7">
    <source>
        <dbReference type="Proteomes" id="UP000015101"/>
    </source>
</evidence>
<dbReference type="InterPro" id="IPR018247">
    <property type="entry name" value="EF_Hand_1_Ca_BS"/>
</dbReference>
<dbReference type="SMART" id="SM00054">
    <property type="entry name" value="EFh"/>
    <property type="match status" value="4"/>
</dbReference>
<name>T1EEX6_HELRO</name>
<evidence type="ECO:0000313" key="5">
    <source>
        <dbReference type="EMBL" id="ESO08922.1"/>
    </source>
</evidence>
<dbReference type="InterPro" id="IPR002048">
    <property type="entry name" value="EF_hand_dom"/>
</dbReference>
<dbReference type="OMA" id="QVAFNKI"/>
<dbReference type="PANTHER" id="PTHR34524:SF6">
    <property type="entry name" value="CALCYPHOSINE LIKE"/>
    <property type="match status" value="1"/>
</dbReference>
<evidence type="ECO:0000256" key="2">
    <source>
        <dbReference type="ARBA" id="ARBA00022737"/>
    </source>
</evidence>
<feature type="domain" description="EF-hand" evidence="4">
    <location>
        <begin position="43"/>
        <end position="78"/>
    </location>
</feature>
<feature type="domain" description="EF-hand" evidence="4">
    <location>
        <begin position="116"/>
        <end position="151"/>
    </location>
</feature>
<dbReference type="PROSITE" id="PS50222">
    <property type="entry name" value="EF_HAND_2"/>
    <property type="match status" value="4"/>
</dbReference>
<dbReference type="Pfam" id="PF13499">
    <property type="entry name" value="EF-hand_7"/>
    <property type="match status" value="2"/>
</dbReference>
<reference evidence="7" key="1">
    <citation type="submission" date="2012-12" db="EMBL/GenBank/DDBJ databases">
        <authorList>
            <person name="Hellsten U."/>
            <person name="Grimwood J."/>
            <person name="Chapman J.A."/>
            <person name="Shapiro H."/>
            <person name="Aerts A."/>
            <person name="Otillar R.P."/>
            <person name="Terry A.Y."/>
            <person name="Boore J.L."/>
            <person name="Simakov O."/>
            <person name="Marletaz F."/>
            <person name="Cho S.-J."/>
            <person name="Edsinger-Gonzales E."/>
            <person name="Havlak P."/>
            <person name="Kuo D.-H."/>
            <person name="Larsson T."/>
            <person name="Lv J."/>
            <person name="Arendt D."/>
            <person name="Savage R."/>
            <person name="Osoegawa K."/>
            <person name="de Jong P."/>
            <person name="Lindberg D.R."/>
            <person name="Seaver E.C."/>
            <person name="Weisblat D.A."/>
            <person name="Putnam N.H."/>
            <person name="Grigoriev I.V."/>
            <person name="Rokhsar D.S."/>
        </authorList>
    </citation>
    <scope>NUCLEOTIDE SEQUENCE</scope>
</reference>
<dbReference type="InParanoid" id="T1EEX6"/>
<feature type="domain" description="EF-hand" evidence="4">
    <location>
        <begin position="80"/>
        <end position="115"/>
    </location>
</feature>
<dbReference type="AlphaFoldDB" id="T1EEX6"/>
<protein>
    <recommendedName>
        <fullName evidence="4">EF-hand domain-containing protein</fullName>
    </recommendedName>
</protein>
<evidence type="ECO:0000259" key="4">
    <source>
        <dbReference type="PROSITE" id="PS50222"/>
    </source>
</evidence>
<dbReference type="HOGENOM" id="CLU_061288_2_0_1"/>
<dbReference type="EnsemblMetazoa" id="HelroT109943">
    <property type="protein sequence ID" value="HelroP109943"/>
    <property type="gene ID" value="HelroG109943"/>
</dbReference>
<dbReference type="Proteomes" id="UP000015101">
    <property type="component" value="Unassembled WGS sequence"/>
</dbReference>
<dbReference type="KEGG" id="hro:HELRODRAFT_109943"/>
<dbReference type="InterPro" id="IPR051581">
    <property type="entry name" value="Ca-bind"/>
</dbReference>
<dbReference type="EMBL" id="KB096023">
    <property type="protein sequence ID" value="ESO08922.1"/>
    <property type="molecule type" value="Genomic_DNA"/>
</dbReference>
<dbReference type="PANTHER" id="PTHR34524">
    <property type="entry name" value="CALCYPHOSIN"/>
    <property type="match status" value="1"/>
</dbReference>
<gene>
    <name evidence="6" type="primary">20195128</name>
    <name evidence="5" type="ORF">HELRODRAFT_109943</name>
</gene>
<dbReference type="eggNOG" id="KOG0032">
    <property type="taxonomic scope" value="Eukaryota"/>
</dbReference>
<dbReference type="RefSeq" id="XP_009012944.1">
    <property type="nucleotide sequence ID" value="XM_009014696.1"/>
</dbReference>
<keyword evidence="7" id="KW-1185">Reference proteome</keyword>
<feature type="domain" description="EF-hand" evidence="4">
    <location>
        <begin position="7"/>
        <end position="42"/>
    </location>
</feature>
<dbReference type="GeneID" id="20195128"/>
<reference evidence="5 7" key="2">
    <citation type="journal article" date="2013" name="Nature">
        <title>Insights into bilaterian evolution from three spiralian genomes.</title>
        <authorList>
            <person name="Simakov O."/>
            <person name="Marletaz F."/>
            <person name="Cho S.J."/>
            <person name="Edsinger-Gonzales E."/>
            <person name="Havlak P."/>
            <person name="Hellsten U."/>
            <person name="Kuo D.H."/>
            <person name="Larsson T."/>
            <person name="Lv J."/>
            <person name="Arendt D."/>
            <person name="Savage R."/>
            <person name="Osoegawa K."/>
            <person name="de Jong P."/>
            <person name="Grimwood J."/>
            <person name="Chapman J.A."/>
            <person name="Shapiro H."/>
            <person name="Aerts A."/>
            <person name="Otillar R.P."/>
            <person name="Terry A.Y."/>
            <person name="Boore J.L."/>
            <person name="Grigoriev I.V."/>
            <person name="Lindberg D.R."/>
            <person name="Seaver E.C."/>
            <person name="Weisblat D.A."/>
            <person name="Putnam N.H."/>
            <person name="Rokhsar D.S."/>
        </authorList>
    </citation>
    <scope>NUCLEOTIDE SEQUENCE</scope>
</reference>
<keyword evidence="2" id="KW-0677">Repeat</keyword>
<dbReference type="OrthoDB" id="26525at2759"/>
<dbReference type="CDD" id="cd00051">
    <property type="entry name" value="EFh"/>
    <property type="match status" value="2"/>
</dbReference>
<dbReference type="GO" id="GO:0005509">
    <property type="term" value="F:calcium ion binding"/>
    <property type="evidence" value="ECO:0007669"/>
    <property type="project" value="InterPro"/>
</dbReference>
<dbReference type="SUPFAM" id="SSF47473">
    <property type="entry name" value="EF-hand"/>
    <property type="match status" value="1"/>
</dbReference>
<evidence type="ECO:0000313" key="6">
    <source>
        <dbReference type="EnsemblMetazoa" id="HelroP109943"/>
    </source>
</evidence>
<accession>T1EEX6</accession>
<dbReference type="PROSITE" id="PS00018">
    <property type="entry name" value="EF_HAND_1"/>
    <property type="match status" value="3"/>
</dbReference>
<keyword evidence="1" id="KW-0479">Metal-binding</keyword>
<sequence>MACFTAEERTRLQVAFNKIDKNRDGFITGKELKDLLARFGKDISEARANEILTKCDPDGTGKITFEKFVNGCAIALPIIKAAILLVAAFHVMDADGSGYITSSDLKKLASDNNVDVPAGKIEELIAKCDQNNDGKVSFQEFVHALITFIKANA</sequence>
<proteinExistence type="predicted"/>
<organism evidence="6 7">
    <name type="scientific">Helobdella robusta</name>
    <name type="common">Californian leech</name>
    <dbReference type="NCBI Taxonomy" id="6412"/>
    <lineage>
        <taxon>Eukaryota</taxon>
        <taxon>Metazoa</taxon>
        <taxon>Spiralia</taxon>
        <taxon>Lophotrochozoa</taxon>
        <taxon>Annelida</taxon>
        <taxon>Clitellata</taxon>
        <taxon>Hirudinea</taxon>
        <taxon>Rhynchobdellida</taxon>
        <taxon>Glossiphoniidae</taxon>
        <taxon>Helobdella</taxon>
    </lineage>
</organism>
<dbReference type="Gene3D" id="1.10.238.10">
    <property type="entry name" value="EF-hand"/>
    <property type="match status" value="2"/>
</dbReference>
<evidence type="ECO:0000256" key="3">
    <source>
        <dbReference type="ARBA" id="ARBA00022837"/>
    </source>
</evidence>
<dbReference type="InterPro" id="IPR011992">
    <property type="entry name" value="EF-hand-dom_pair"/>
</dbReference>
<dbReference type="STRING" id="6412.T1EEX6"/>
<dbReference type="CTD" id="20195128"/>
<dbReference type="EMBL" id="AMQM01003112">
    <property type="status" value="NOT_ANNOTATED_CDS"/>
    <property type="molecule type" value="Genomic_DNA"/>
</dbReference>
<evidence type="ECO:0000256" key="1">
    <source>
        <dbReference type="ARBA" id="ARBA00022723"/>
    </source>
</evidence>
<keyword evidence="3" id="KW-0106">Calcium</keyword>
<reference evidence="6" key="3">
    <citation type="submission" date="2015-06" db="UniProtKB">
        <authorList>
            <consortium name="EnsemblMetazoa"/>
        </authorList>
    </citation>
    <scope>IDENTIFICATION</scope>
</reference>
<dbReference type="FunFam" id="1.10.238.10:FF:000810">
    <property type="entry name" value="Uncharacterized protein"/>
    <property type="match status" value="1"/>
</dbReference>